<dbReference type="InterPro" id="IPR013225">
    <property type="entry name" value="PaaX_C"/>
</dbReference>
<feature type="domain" description="Transcriptional repressor PaaX-like C-terminal" evidence="3">
    <location>
        <begin position="236"/>
        <end position="326"/>
    </location>
</feature>
<evidence type="ECO:0000259" key="3">
    <source>
        <dbReference type="Pfam" id="PF08223"/>
    </source>
</evidence>
<feature type="domain" description="Transcriptional repressor PaaX-like central Cas2-like" evidence="4">
    <location>
        <begin position="151"/>
        <end position="231"/>
    </location>
</feature>
<evidence type="ECO:0000259" key="4">
    <source>
        <dbReference type="Pfam" id="PF20803"/>
    </source>
</evidence>
<feature type="domain" description="Transcriptional repressor PaaX-like N-terminal" evidence="2">
    <location>
        <begin position="66"/>
        <end position="131"/>
    </location>
</feature>
<dbReference type="InterPro" id="IPR036388">
    <property type="entry name" value="WH-like_DNA-bd_sf"/>
</dbReference>
<dbReference type="InterPro" id="IPR011965">
    <property type="entry name" value="PaaX_trns_reg"/>
</dbReference>
<protein>
    <submittedName>
        <fullName evidence="5">PaaX family transcriptional regulator</fullName>
    </submittedName>
</protein>
<dbReference type="Gene3D" id="1.20.58.1460">
    <property type="match status" value="1"/>
</dbReference>
<feature type="region of interest" description="Disordered" evidence="1">
    <location>
        <begin position="31"/>
        <end position="50"/>
    </location>
</feature>
<proteinExistence type="predicted"/>
<dbReference type="Pfam" id="PF07848">
    <property type="entry name" value="PaaX"/>
    <property type="match status" value="1"/>
</dbReference>
<dbReference type="Gene3D" id="1.10.10.10">
    <property type="entry name" value="Winged helix-like DNA-binding domain superfamily/Winged helix DNA-binding domain"/>
    <property type="match status" value="1"/>
</dbReference>
<evidence type="ECO:0000313" key="5">
    <source>
        <dbReference type="EMBL" id="MPY56191.1"/>
    </source>
</evidence>
<dbReference type="GO" id="GO:0006351">
    <property type="term" value="P:DNA-templated transcription"/>
    <property type="evidence" value="ECO:0007669"/>
    <property type="project" value="InterPro"/>
</dbReference>
<comment type="caution">
    <text evidence="5">The sequence shown here is derived from an EMBL/GenBank/DDBJ whole genome shotgun (WGS) entry which is preliminary data.</text>
</comment>
<dbReference type="Pfam" id="PF20803">
    <property type="entry name" value="PaaX_M"/>
    <property type="match status" value="1"/>
</dbReference>
<dbReference type="Proteomes" id="UP000400924">
    <property type="component" value="Unassembled WGS sequence"/>
</dbReference>
<dbReference type="PANTHER" id="PTHR30319:SF1">
    <property type="entry name" value="TRANSCRIPTIONAL REPRESSOR PAAX"/>
    <property type="match status" value="1"/>
</dbReference>
<keyword evidence="6" id="KW-1185">Reference proteome</keyword>
<reference evidence="5 6" key="1">
    <citation type="submission" date="2019-07" db="EMBL/GenBank/DDBJ databases">
        <title>New species of Amycolatopsis and Streptomyces.</title>
        <authorList>
            <person name="Duangmal K."/>
            <person name="Teo W.F.A."/>
            <person name="Lipun K."/>
        </authorList>
    </citation>
    <scope>NUCLEOTIDE SEQUENCE [LARGE SCALE GENOMIC DNA]</scope>
    <source>
        <strain evidence="5 6">NBRC 106415</strain>
    </source>
</reference>
<gene>
    <name evidence="5" type="ORF">FNH08_03070</name>
</gene>
<dbReference type="InterPro" id="IPR012906">
    <property type="entry name" value="PaaX-like_N"/>
</dbReference>
<dbReference type="PIRSF" id="PIRSF020623">
    <property type="entry name" value="PaaX"/>
    <property type="match status" value="1"/>
</dbReference>
<evidence type="ECO:0000313" key="6">
    <source>
        <dbReference type="Proteomes" id="UP000400924"/>
    </source>
</evidence>
<dbReference type="PANTHER" id="PTHR30319">
    <property type="entry name" value="PHENYLACETIC ACID REGULATOR-RELATED TRANSCRIPTIONAL REPRESSOR"/>
    <property type="match status" value="1"/>
</dbReference>
<dbReference type="EMBL" id="VJZC01000009">
    <property type="protein sequence ID" value="MPY56191.1"/>
    <property type="molecule type" value="Genomic_DNA"/>
</dbReference>
<name>A0A5N8X9L7_9ACTN</name>
<dbReference type="Gene3D" id="3.30.70.2650">
    <property type="match status" value="1"/>
</dbReference>
<sequence length="335" mass="37811">MIVRQVPWRPERQIMSDQRRSEDVRHRIREVCSPRAGNEGAAPQKERRGMGLRVDLPQDEAKNSTQLLILAVYGRYSRLLGGWSSVADLITLMERLGVPAQATRSAVDRMTRRDLLMPQRRGTVRGYAATAKARLVFDEGDEVVYAPRQPAPLEDGWVIVSFSVPEAEREKRYTLRKRLVWLGMGQLDSGLWIAPARVLPSVLKWVRRLGLEQYVDAFTARHEGLGDTPALARRAWNLEGLALAYDTYLRAWSPVLTAVREAGGDCEPGDAFAVHTLALEQWMRFPYLDPGLPTVLLPADWRGEAARELAHELRRLLENRAFEYVAATVGVPPGR</sequence>
<organism evidence="5 6">
    <name type="scientific">Streptomyces spongiae</name>
    <dbReference type="NCBI Taxonomy" id="565072"/>
    <lineage>
        <taxon>Bacteria</taxon>
        <taxon>Bacillati</taxon>
        <taxon>Actinomycetota</taxon>
        <taxon>Actinomycetes</taxon>
        <taxon>Kitasatosporales</taxon>
        <taxon>Streptomycetaceae</taxon>
        <taxon>Streptomyces</taxon>
    </lineage>
</organism>
<dbReference type="InterPro" id="IPR048846">
    <property type="entry name" value="PaaX-like_central"/>
</dbReference>
<evidence type="ECO:0000259" key="2">
    <source>
        <dbReference type="Pfam" id="PF07848"/>
    </source>
</evidence>
<dbReference type="OrthoDB" id="2270427at2"/>
<evidence type="ECO:0000256" key="1">
    <source>
        <dbReference type="SAM" id="MobiDB-lite"/>
    </source>
</evidence>
<accession>A0A5N8X9L7</accession>
<dbReference type="Pfam" id="PF08223">
    <property type="entry name" value="PaaX_C"/>
    <property type="match status" value="1"/>
</dbReference>
<dbReference type="AlphaFoldDB" id="A0A5N8X9L7"/>